<reference evidence="1 2" key="1">
    <citation type="journal article" date="2020" name="BMC Genomics">
        <title>Intraspecific diversification of the crop wild relative Brassica cretica Lam. using demographic model selection.</title>
        <authorList>
            <person name="Kioukis A."/>
            <person name="Michalopoulou V.A."/>
            <person name="Briers L."/>
            <person name="Pirintsos S."/>
            <person name="Studholme D.J."/>
            <person name="Pavlidis P."/>
            <person name="Sarris P.F."/>
        </authorList>
    </citation>
    <scope>NUCLEOTIDE SEQUENCE [LARGE SCALE GENOMIC DNA]</scope>
    <source>
        <strain evidence="2">cv. PFS-1207/04</strain>
    </source>
</reference>
<organism evidence="1 2">
    <name type="scientific">Brassica cretica</name>
    <name type="common">Mustard</name>
    <dbReference type="NCBI Taxonomy" id="69181"/>
    <lineage>
        <taxon>Eukaryota</taxon>
        <taxon>Viridiplantae</taxon>
        <taxon>Streptophyta</taxon>
        <taxon>Embryophyta</taxon>
        <taxon>Tracheophyta</taxon>
        <taxon>Spermatophyta</taxon>
        <taxon>Magnoliopsida</taxon>
        <taxon>eudicotyledons</taxon>
        <taxon>Gunneridae</taxon>
        <taxon>Pentapetalae</taxon>
        <taxon>rosids</taxon>
        <taxon>malvids</taxon>
        <taxon>Brassicales</taxon>
        <taxon>Brassicaceae</taxon>
        <taxon>Brassiceae</taxon>
        <taxon>Brassica</taxon>
    </lineage>
</organism>
<comment type="caution">
    <text evidence="1">The sequence shown here is derived from an EMBL/GenBank/DDBJ whole genome shotgun (WGS) entry which is preliminary data.</text>
</comment>
<dbReference type="Proteomes" id="UP000266723">
    <property type="component" value="Unassembled WGS sequence"/>
</dbReference>
<evidence type="ECO:0000313" key="2">
    <source>
        <dbReference type="Proteomes" id="UP000266723"/>
    </source>
</evidence>
<keyword evidence="2" id="KW-1185">Reference proteome</keyword>
<proteinExistence type="predicted"/>
<evidence type="ECO:0000313" key="1">
    <source>
        <dbReference type="EMBL" id="KAF3569493.1"/>
    </source>
</evidence>
<dbReference type="EMBL" id="QGKV02000759">
    <property type="protein sequence ID" value="KAF3569493.1"/>
    <property type="molecule type" value="Genomic_DNA"/>
</dbReference>
<gene>
    <name evidence="1" type="ORF">DY000_02017131</name>
</gene>
<protein>
    <submittedName>
        <fullName evidence="1">Uncharacterized protein</fullName>
    </submittedName>
</protein>
<name>A0ABQ7DE07_BRACR</name>
<sequence>MHLESRPRLEPAFAIGLHFHFSVSGWDSIVELHSLRCRLASVCRASHSPSSHGNKSSVEIVVCKEDGIQSASSSGPSTAFVRFARLGLED</sequence>
<accession>A0ABQ7DE07</accession>